<gene>
    <name evidence="3" type="primary">LOC113520982</name>
</gene>
<dbReference type="InterPro" id="IPR052220">
    <property type="entry name" value="METTL25"/>
</dbReference>
<feature type="domain" description="Methyltransferase" evidence="1">
    <location>
        <begin position="125"/>
        <end position="274"/>
    </location>
</feature>
<sequence length="448" mass="51576">MKSHKETVQSVLTDLIIVLRMYEWLLNLYVLDFFVDNHWEKLPASWQVTFQNIDPQVLGDIILGKHSNYILPLSFLALIKTVQTYSLPRQSINKFESIKKPENLYDSCSGHPRLKNLYLKHVKLKKRHEVSLMAEIVHQATLQTKCNAVVDFGSGLGHLVRLLAYKYDLYAAGIECQSQLTQDARKHDLQLEYTAKKYLSAESGLKLRRPIHFDMTLNNINQLDNLELPDTIKDYGLIGLHPCGDLGPLLLKHFVNSSRVKFICVVGCCYMKLTCDCIDRGYPMSRYLTGLDSGLSYASREIACHAIEVYCDRLRKGNYEDLKIHAYRAALERILVEHDPKLRHAPVRSIKHFNTMTFQRYCTLAVEKLEIPLPVCADTWSRGEADLQHWRRVVTVYTLRLLLAPLVETVILLDRVLFVIENGLTCNIYPVFDPKISPRNHIIVARRA</sequence>
<organism evidence="2 3">
    <name type="scientific">Galleria mellonella</name>
    <name type="common">Greater wax moth</name>
    <dbReference type="NCBI Taxonomy" id="7137"/>
    <lineage>
        <taxon>Eukaryota</taxon>
        <taxon>Metazoa</taxon>
        <taxon>Ecdysozoa</taxon>
        <taxon>Arthropoda</taxon>
        <taxon>Hexapoda</taxon>
        <taxon>Insecta</taxon>
        <taxon>Pterygota</taxon>
        <taxon>Neoptera</taxon>
        <taxon>Endopterygota</taxon>
        <taxon>Lepidoptera</taxon>
        <taxon>Glossata</taxon>
        <taxon>Ditrysia</taxon>
        <taxon>Pyraloidea</taxon>
        <taxon>Pyralidae</taxon>
        <taxon>Galleriinae</taxon>
        <taxon>Galleria</taxon>
    </lineage>
</organism>
<name>A0ABM3MFJ4_GALME</name>
<proteinExistence type="predicted"/>
<dbReference type="Pfam" id="PF13679">
    <property type="entry name" value="Methyltransf_32"/>
    <property type="match status" value="1"/>
</dbReference>
<dbReference type="PANTHER" id="PTHR12496:SF2">
    <property type="entry name" value="METHYLTRANSFERASE-LIKE PROTEIN 25B"/>
    <property type="match status" value="1"/>
</dbReference>
<dbReference type="Gene3D" id="3.40.50.150">
    <property type="entry name" value="Vaccinia Virus protein VP39"/>
    <property type="match status" value="1"/>
</dbReference>
<dbReference type="PANTHER" id="PTHR12496">
    <property type="entry name" value="CGI-41 METHYLTRANSFERASE"/>
    <property type="match status" value="1"/>
</dbReference>
<keyword evidence="2" id="KW-1185">Reference proteome</keyword>
<dbReference type="InterPro" id="IPR025714">
    <property type="entry name" value="Methyltranfer_dom"/>
</dbReference>
<reference evidence="3" key="1">
    <citation type="submission" date="2025-08" db="UniProtKB">
        <authorList>
            <consortium name="RefSeq"/>
        </authorList>
    </citation>
    <scope>IDENTIFICATION</scope>
    <source>
        <tissue evidence="3">Whole larvae</tissue>
    </source>
</reference>
<protein>
    <submittedName>
        <fullName evidence="3">Methyltransferase-like protein 25B isoform X1</fullName>
    </submittedName>
</protein>
<evidence type="ECO:0000259" key="1">
    <source>
        <dbReference type="Pfam" id="PF13679"/>
    </source>
</evidence>
<dbReference type="Proteomes" id="UP001652740">
    <property type="component" value="Unplaced"/>
</dbReference>
<evidence type="ECO:0000313" key="3">
    <source>
        <dbReference type="RefSeq" id="XP_052750161.1"/>
    </source>
</evidence>
<dbReference type="GeneID" id="113520982"/>
<accession>A0ABM3MFJ4</accession>
<dbReference type="InterPro" id="IPR029063">
    <property type="entry name" value="SAM-dependent_MTases_sf"/>
</dbReference>
<evidence type="ECO:0000313" key="2">
    <source>
        <dbReference type="Proteomes" id="UP001652740"/>
    </source>
</evidence>
<dbReference type="RefSeq" id="XP_052750161.1">
    <property type="nucleotide sequence ID" value="XM_052894201.1"/>
</dbReference>